<proteinExistence type="predicted"/>
<reference evidence="2 3" key="1">
    <citation type="submission" date="2021-01" db="EMBL/GenBank/DDBJ databases">
        <title>Whole genome shotgun sequence of Microbispora corallina NBRC 16416.</title>
        <authorList>
            <person name="Komaki H."/>
            <person name="Tamura T."/>
        </authorList>
    </citation>
    <scope>NUCLEOTIDE SEQUENCE [LARGE SCALE GENOMIC DNA]</scope>
    <source>
        <strain evidence="2 3">NBRC 16416</strain>
    </source>
</reference>
<dbReference type="RefSeq" id="WP_239103766.1">
    <property type="nucleotide sequence ID" value="NZ_BAAAGP010000010.1"/>
</dbReference>
<name>A0ABQ4G237_9ACTN</name>
<evidence type="ECO:0000313" key="2">
    <source>
        <dbReference type="EMBL" id="GIH41132.1"/>
    </source>
</evidence>
<dbReference type="NCBIfam" id="NF038353">
    <property type="entry name" value="FxLYD_dom"/>
    <property type="match status" value="1"/>
</dbReference>
<dbReference type="Proteomes" id="UP000603904">
    <property type="component" value="Unassembled WGS sequence"/>
</dbReference>
<organism evidence="2 3">
    <name type="scientific">Microbispora corallina</name>
    <dbReference type="NCBI Taxonomy" id="83302"/>
    <lineage>
        <taxon>Bacteria</taxon>
        <taxon>Bacillati</taxon>
        <taxon>Actinomycetota</taxon>
        <taxon>Actinomycetes</taxon>
        <taxon>Streptosporangiales</taxon>
        <taxon>Streptosporangiaceae</taxon>
        <taxon>Microbispora</taxon>
    </lineage>
</organism>
<evidence type="ECO:0008006" key="4">
    <source>
        <dbReference type="Google" id="ProtNLM"/>
    </source>
</evidence>
<keyword evidence="3" id="KW-1185">Reference proteome</keyword>
<feature type="compositionally biased region" description="Basic and acidic residues" evidence="1">
    <location>
        <begin position="243"/>
        <end position="258"/>
    </location>
</feature>
<evidence type="ECO:0000256" key="1">
    <source>
        <dbReference type="SAM" id="MobiDB-lite"/>
    </source>
</evidence>
<sequence>MTIALAAIALVMAGCAREDTSPDLRPLAVEEQASSISQSGAGYVVSWAGLLANPNRWHFGENASAVISAVDAAGKEVVHMEQPLDAVPPGRTLPFSGQVVATGKPVRVTIRYRPASWRPTPRIPSAFLAFPVSDILTEKVSNGSYLVTGYVTDPFAKAAPSLSVTALLRDAAGKLLGGATSYVDRVAPGARRRFVITVDGLNGAKVARTDITAGTWGATAKPYVDLVRGGAAPLHTVMPSTEPFEKDRGYQPMADRRQ</sequence>
<protein>
    <recommendedName>
        <fullName evidence="4">Lipoprotein</fullName>
    </recommendedName>
</protein>
<gene>
    <name evidence="2" type="ORF">Mco01_41320</name>
</gene>
<evidence type="ECO:0000313" key="3">
    <source>
        <dbReference type="Proteomes" id="UP000603904"/>
    </source>
</evidence>
<feature type="region of interest" description="Disordered" evidence="1">
    <location>
        <begin position="237"/>
        <end position="258"/>
    </location>
</feature>
<dbReference type="InterPro" id="IPR047676">
    <property type="entry name" value="FxLYD_dom"/>
</dbReference>
<accession>A0ABQ4G237</accession>
<dbReference type="EMBL" id="BOOC01000019">
    <property type="protein sequence ID" value="GIH41132.1"/>
    <property type="molecule type" value="Genomic_DNA"/>
</dbReference>
<comment type="caution">
    <text evidence="2">The sequence shown here is derived from an EMBL/GenBank/DDBJ whole genome shotgun (WGS) entry which is preliminary data.</text>
</comment>